<reference evidence="2" key="1">
    <citation type="submission" date="2025-08" db="UniProtKB">
        <authorList>
            <consortium name="Ensembl"/>
        </authorList>
    </citation>
    <scope>IDENTIFICATION</scope>
</reference>
<evidence type="ECO:0000313" key="2">
    <source>
        <dbReference type="Ensembl" id="ENSPTEP00000028563.1"/>
    </source>
</evidence>
<dbReference type="AlphaFoldDB" id="A0A8C9I685"/>
<accession>A0A8C9I685</accession>
<feature type="transmembrane region" description="Helical" evidence="1">
    <location>
        <begin position="20"/>
        <end position="38"/>
    </location>
</feature>
<keyword evidence="1" id="KW-0812">Transmembrane</keyword>
<name>A0A8C9I685_9PRIM</name>
<proteinExistence type="predicted"/>
<organism evidence="2 3">
    <name type="scientific">Piliocolobus tephrosceles</name>
    <name type="common">Ugandan red Colobus</name>
    <dbReference type="NCBI Taxonomy" id="591936"/>
    <lineage>
        <taxon>Eukaryota</taxon>
        <taxon>Metazoa</taxon>
        <taxon>Chordata</taxon>
        <taxon>Craniata</taxon>
        <taxon>Vertebrata</taxon>
        <taxon>Euteleostomi</taxon>
        <taxon>Mammalia</taxon>
        <taxon>Eutheria</taxon>
        <taxon>Euarchontoglires</taxon>
        <taxon>Primates</taxon>
        <taxon>Haplorrhini</taxon>
        <taxon>Catarrhini</taxon>
        <taxon>Cercopithecidae</taxon>
        <taxon>Colobinae</taxon>
        <taxon>Piliocolobus</taxon>
    </lineage>
</organism>
<evidence type="ECO:0000313" key="3">
    <source>
        <dbReference type="Proteomes" id="UP000694416"/>
    </source>
</evidence>
<keyword evidence="1" id="KW-0472">Membrane</keyword>
<protein>
    <submittedName>
        <fullName evidence="2">Uncharacterized protein</fullName>
    </submittedName>
</protein>
<reference evidence="2" key="2">
    <citation type="submission" date="2025-09" db="UniProtKB">
        <authorList>
            <consortium name="Ensembl"/>
        </authorList>
    </citation>
    <scope>IDENTIFICATION</scope>
</reference>
<dbReference type="Ensembl" id="ENSPTET00000039848.1">
    <property type="protein sequence ID" value="ENSPTEP00000028563.1"/>
    <property type="gene ID" value="ENSPTEG00000028184.1"/>
</dbReference>
<sequence length="94" mass="10540">MLSDVCIKCLPTTATVLHFTLLWAKIIKIFLVGITELCTTHKRRKKPVVYTGQRECRVYCHVSVSIHSSRPGPWASTPGSSHLLLRTASIQPPR</sequence>
<keyword evidence="1" id="KW-1133">Transmembrane helix</keyword>
<keyword evidence="3" id="KW-1185">Reference proteome</keyword>
<dbReference type="Proteomes" id="UP000694416">
    <property type="component" value="Unplaced"/>
</dbReference>
<evidence type="ECO:0000256" key="1">
    <source>
        <dbReference type="SAM" id="Phobius"/>
    </source>
</evidence>